<dbReference type="InterPro" id="IPR012675">
    <property type="entry name" value="Beta-grasp_dom_sf"/>
</dbReference>
<dbReference type="SUPFAM" id="SSF54285">
    <property type="entry name" value="MoaD/ThiS"/>
    <property type="match status" value="1"/>
</dbReference>
<dbReference type="Gene3D" id="3.10.20.30">
    <property type="match status" value="1"/>
</dbReference>
<dbReference type="RefSeq" id="WP_015752736.1">
    <property type="nucleotide sequence ID" value="NC_013223.1"/>
</dbReference>
<dbReference type="Proteomes" id="UP000001052">
    <property type="component" value="Chromosome"/>
</dbReference>
<proteinExistence type="predicted"/>
<dbReference type="OrthoDB" id="5339859at2"/>
<dbReference type="AlphaFoldDB" id="C8X5A5"/>
<dbReference type="CDD" id="cd17040">
    <property type="entry name" value="Ubl_MoaD_like"/>
    <property type="match status" value="1"/>
</dbReference>
<dbReference type="Pfam" id="PF02597">
    <property type="entry name" value="ThiS"/>
    <property type="match status" value="1"/>
</dbReference>
<reference evidence="2" key="1">
    <citation type="submission" date="2009-09" db="EMBL/GenBank/DDBJ databases">
        <title>The complete chromosome of Desulfohalobium retbaense DSM 5692.</title>
        <authorList>
            <consortium name="US DOE Joint Genome Institute (JGI-PGF)"/>
            <person name="Lucas S."/>
            <person name="Copeland A."/>
            <person name="Lapidus A."/>
            <person name="Glavina del Rio T."/>
            <person name="Dalin E."/>
            <person name="Tice H."/>
            <person name="Bruce D."/>
            <person name="Goodwin L."/>
            <person name="Pitluck S."/>
            <person name="Kyrpides N."/>
            <person name="Mavromatis K."/>
            <person name="Ivanova N."/>
            <person name="Mikhailova N."/>
            <person name="Munk A.C."/>
            <person name="Brettin T."/>
            <person name="Detter J.C."/>
            <person name="Han C."/>
            <person name="Tapia R."/>
            <person name="Larimer F."/>
            <person name="Land M."/>
            <person name="Hauser L."/>
            <person name="Markowitz V."/>
            <person name="Cheng J.-F."/>
            <person name="Hugenholtz P."/>
            <person name="Woyke T."/>
            <person name="Wu D."/>
            <person name="Spring S."/>
            <person name="Klenk H.-P."/>
            <person name="Eisen J.A."/>
        </authorList>
    </citation>
    <scope>NUCLEOTIDE SEQUENCE [LARGE SCALE GENOMIC DNA]</scope>
    <source>
        <strain evidence="2">DSM 5692</strain>
    </source>
</reference>
<dbReference type="KEGG" id="drt:Dret_2318"/>
<evidence type="ECO:0000313" key="2">
    <source>
        <dbReference type="Proteomes" id="UP000001052"/>
    </source>
</evidence>
<sequence length="74" mass="8105">MIVNVKFFSNLNTNLVSTGKVEVLDNSTVSDILKKFEINEYDVAIVVVNGQISQFDTRLTDNDNVMLIPSIGGG</sequence>
<dbReference type="InterPro" id="IPR016155">
    <property type="entry name" value="Mopterin_synth/thiamin_S_b"/>
</dbReference>
<reference evidence="1 2" key="2">
    <citation type="journal article" date="2010" name="Stand. Genomic Sci.">
        <title>Complete genome sequence of Desulfohalobium retbaense type strain (HR(100)).</title>
        <authorList>
            <person name="Spring S."/>
            <person name="Nolan M."/>
            <person name="Lapidus A."/>
            <person name="Glavina Del Rio T."/>
            <person name="Copeland A."/>
            <person name="Tice H."/>
            <person name="Cheng J.F."/>
            <person name="Lucas S."/>
            <person name="Land M."/>
            <person name="Chen F."/>
            <person name="Bruce D."/>
            <person name="Goodwin L."/>
            <person name="Pitluck S."/>
            <person name="Ivanova N."/>
            <person name="Mavromatis K."/>
            <person name="Mikhailova N."/>
            <person name="Pati A."/>
            <person name="Chen A."/>
            <person name="Palaniappan K."/>
            <person name="Hauser L."/>
            <person name="Chang Y.J."/>
            <person name="Jeffries C.D."/>
            <person name="Munk C."/>
            <person name="Kiss H."/>
            <person name="Chain P."/>
            <person name="Han C."/>
            <person name="Brettin T."/>
            <person name="Detter J.C."/>
            <person name="Schuler E."/>
            <person name="Goker M."/>
            <person name="Rohde M."/>
            <person name="Bristow J."/>
            <person name="Eisen J.A."/>
            <person name="Markowitz V."/>
            <person name="Hugenholtz P."/>
            <person name="Kyrpides N.C."/>
            <person name="Klenk H.P."/>
        </authorList>
    </citation>
    <scope>NUCLEOTIDE SEQUENCE [LARGE SCALE GENOMIC DNA]</scope>
    <source>
        <strain evidence="1 2">DSM 5692</strain>
    </source>
</reference>
<gene>
    <name evidence="1" type="ordered locus">Dret_2318</name>
</gene>
<dbReference type="STRING" id="485915.Dret_2318"/>
<protein>
    <submittedName>
        <fullName evidence="1">ThiamineS protein</fullName>
    </submittedName>
</protein>
<dbReference type="EMBL" id="CP001734">
    <property type="protein sequence ID" value="ACV69602.1"/>
    <property type="molecule type" value="Genomic_DNA"/>
</dbReference>
<keyword evidence="2" id="KW-1185">Reference proteome</keyword>
<organism evidence="1 2">
    <name type="scientific">Desulfohalobium retbaense (strain ATCC 49708 / DSM 5692 / JCM 16813 / HR100)</name>
    <dbReference type="NCBI Taxonomy" id="485915"/>
    <lineage>
        <taxon>Bacteria</taxon>
        <taxon>Pseudomonadati</taxon>
        <taxon>Thermodesulfobacteriota</taxon>
        <taxon>Desulfovibrionia</taxon>
        <taxon>Desulfovibrionales</taxon>
        <taxon>Desulfohalobiaceae</taxon>
        <taxon>Desulfohalobium</taxon>
    </lineage>
</organism>
<evidence type="ECO:0000313" key="1">
    <source>
        <dbReference type="EMBL" id="ACV69602.1"/>
    </source>
</evidence>
<dbReference type="InterPro" id="IPR003749">
    <property type="entry name" value="ThiS/MoaD-like"/>
</dbReference>
<dbReference type="HOGENOM" id="CLU_114601_5_3_7"/>
<dbReference type="eggNOG" id="COG1977">
    <property type="taxonomic scope" value="Bacteria"/>
</dbReference>
<name>C8X5A5_DESRD</name>
<accession>C8X5A5</accession>